<dbReference type="RefSeq" id="WP_230496467.1">
    <property type="nucleotide sequence ID" value="NZ_CAKJTG010000009.1"/>
</dbReference>
<dbReference type="Proteomes" id="UP000789845">
    <property type="component" value="Unassembled WGS sequence"/>
</dbReference>
<proteinExistence type="predicted"/>
<name>A0A9C7G930_9BACI</name>
<accession>A0A9C7G930</accession>
<dbReference type="EMBL" id="CAKJTG010000009">
    <property type="protein sequence ID" value="CAG9608224.1"/>
    <property type="molecule type" value="Genomic_DNA"/>
</dbReference>
<protein>
    <submittedName>
        <fullName evidence="1">Uncharacterized protein</fullName>
    </submittedName>
</protein>
<organism evidence="1 2">
    <name type="scientific">Pseudoneobacillus rhizosphaerae</name>
    <dbReference type="NCBI Taxonomy" id="2880968"/>
    <lineage>
        <taxon>Bacteria</taxon>
        <taxon>Bacillati</taxon>
        <taxon>Bacillota</taxon>
        <taxon>Bacilli</taxon>
        <taxon>Bacillales</taxon>
        <taxon>Bacillaceae</taxon>
        <taxon>Pseudoneobacillus</taxon>
    </lineage>
</organism>
<evidence type="ECO:0000313" key="2">
    <source>
        <dbReference type="Proteomes" id="UP000789845"/>
    </source>
</evidence>
<comment type="caution">
    <text evidence="1">The sequence shown here is derived from an EMBL/GenBank/DDBJ whole genome shotgun (WGS) entry which is preliminary data.</text>
</comment>
<reference evidence="1" key="1">
    <citation type="submission" date="2021-10" db="EMBL/GenBank/DDBJ databases">
        <authorList>
            <person name="Criscuolo A."/>
        </authorList>
    </citation>
    <scope>NUCLEOTIDE SEQUENCE</scope>
    <source>
        <strain evidence="1">CIP111885</strain>
    </source>
</reference>
<evidence type="ECO:0000313" key="1">
    <source>
        <dbReference type="EMBL" id="CAG9608224.1"/>
    </source>
</evidence>
<sequence>MYRFSIDGETWILRFSPHIFLEHAERQEIISLLIQLGKDLSRFSHGSAFCFFTEKMGLLVFDVERIPSLILTISNVVMNENWYVEKESRMKPFQK</sequence>
<keyword evidence="2" id="KW-1185">Reference proteome</keyword>
<dbReference type="AlphaFoldDB" id="A0A9C7G930"/>
<gene>
    <name evidence="1" type="ORF">NEOCIP111885_01916</name>
</gene>